<dbReference type="Proteomes" id="UP000186074">
    <property type="component" value="Chromosome"/>
</dbReference>
<gene>
    <name evidence="1" type="ORF">LPB137_08240</name>
</gene>
<dbReference type="EMBL" id="CP019070">
    <property type="protein sequence ID" value="APW65846.1"/>
    <property type="molecule type" value="Genomic_DNA"/>
</dbReference>
<dbReference type="Pfam" id="PF14247">
    <property type="entry name" value="DUF4344"/>
    <property type="match status" value="1"/>
</dbReference>
<organism evidence="1 2">
    <name type="scientific">Poseidonibacter parvus</name>
    <dbReference type="NCBI Taxonomy" id="1850254"/>
    <lineage>
        <taxon>Bacteria</taxon>
        <taxon>Pseudomonadati</taxon>
        <taxon>Campylobacterota</taxon>
        <taxon>Epsilonproteobacteria</taxon>
        <taxon>Campylobacterales</taxon>
        <taxon>Arcobacteraceae</taxon>
        <taxon>Poseidonibacter</taxon>
    </lineage>
</organism>
<dbReference type="STRING" id="1850254.LPB137_08240"/>
<dbReference type="OrthoDB" id="935695at2"/>
<name>A0A1P8KMR5_9BACT</name>
<dbReference type="AlphaFoldDB" id="A0A1P8KMR5"/>
<proteinExistence type="predicted"/>
<dbReference type="InterPro" id="IPR025644">
    <property type="entry name" value="DUF4344"/>
</dbReference>
<protein>
    <submittedName>
        <fullName evidence="1">Uncharacterized protein</fullName>
    </submittedName>
</protein>
<keyword evidence="2" id="KW-1185">Reference proteome</keyword>
<reference evidence="1 2" key="1">
    <citation type="submission" date="2017-01" db="EMBL/GenBank/DDBJ databases">
        <title>Genome sequencing of Arcobacter sp. LPB0137.</title>
        <authorList>
            <person name="Lee G.-W."/>
            <person name="Yi H."/>
        </authorList>
    </citation>
    <scope>NUCLEOTIDE SEQUENCE [LARGE SCALE GENOMIC DNA]</scope>
    <source>
        <strain evidence="1 2">LPB0137</strain>
    </source>
</reference>
<evidence type="ECO:0000313" key="1">
    <source>
        <dbReference type="EMBL" id="APW65846.1"/>
    </source>
</evidence>
<sequence length="252" mass="29495">MFYKKVIFSIIFSLFIVTTLCAKDKIKIEFLKGNTFNEEKIKKQLENSFFLDTFIATLNNKFKLEKTVLIEIGSNGGPLYENHTNKILIPYSFYTNTFNTFKKVQYNKTGISIENASIDVLIQTILHELAHAFIDIYNLPIVGNEENIADSFAAVMLIELFKNGDDILLSSADIFKLYSNNHKLENDDFIDEHSLDIQRFYDSLCYAYGSYPKKYNKFLDELNYTQERKDLCIEDYIKNVNNWFIILKKHLK</sequence>
<evidence type="ECO:0000313" key="2">
    <source>
        <dbReference type="Proteomes" id="UP000186074"/>
    </source>
</evidence>
<dbReference type="RefSeq" id="WP_076086916.1">
    <property type="nucleotide sequence ID" value="NZ_CP019070.1"/>
</dbReference>
<accession>A0A1P8KMR5</accession>
<dbReference type="KEGG" id="alp:LPB137_08240"/>